<organism evidence="1 2">
    <name type="scientific">Trichomonas vaginalis (strain ATCC PRA-98 / G3)</name>
    <dbReference type="NCBI Taxonomy" id="412133"/>
    <lineage>
        <taxon>Eukaryota</taxon>
        <taxon>Metamonada</taxon>
        <taxon>Parabasalia</taxon>
        <taxon>Trichomonadida</taxon>
        <taxon>Trichomonadidae</taxon>
        <taxon>Trichomonas</taxon>
    </lineage>
</organism>
<reference evidence="1" key="2">
    <citation type="journal article" date="2007" name="Science">
        <title>Draft genome sequence of the sexually transmitted pathogen Trichomonas vaginalis.</title>
        <authorList>
            <person name="Carlton J.M."/>
            <person name="Hirt R.P."/>
            <person name="Silva J.C."/>
            <person name="Delcher A.L."/>
            <person name="Schatz M."/>
            <person name="Zhao Q."/>
            <person name="Wortman J.R."/>
            <person name="Bidwell S.L."/>
            <person name="Alsmark U.C.M."/>
            <person name="Besteiro S."/>
            <person name="Sicheritz-Ponten T."/>
            <person name="Noel C.J."/>
            <person name="Dacks J.B."/>
            <person name="Foster P.G."/>
            <person name="Simillion C."/>
            <person name="Van de Peer Y."/>
            <person name="Miranda-Saavedra D."/>
            <person name="Barton G.J."/>
            <person name="Westrop G.D."/>
            <person name="Mueller S."/>
            <person name="Dessi D."/>
            <person name="Fiori P.L."/>
            <person name="Ren Q."/>
            <person name="Paulsen I."/>
            <person name="Zhang H."/>
            <person name="Bastida-Corcuera F.D."/>
            <person name="Simoes-Barbosa A."/>
            <person name="Brown M.T."/>
            <person name="Hayes R.D."/>
            <person name="Mukherjee M."/>
            <person name="Okumura C.Y."/>
            <person name="Schneider R."/>
            <person name="Smith A.J."/>
            <person name="Vanacova S."/>
            <person name="Villalvazo M."/>
            <person name="Haas B.J."/>
            <person name="Pertea M."/>
            <person name="Feldblyum T.V."/>
            <person name="Utterback T.R."/>
            <person name="Shu C.L."/>
            <person name="Osoegawa K."/>
            <person name="de Jong P.J."/>
            <person name="Hrdy I."/>
            <person name="Horvathova L."/>
            <person name="Zubacova Z."/>
            <person name="Dolezal P."/>
            <person name="Malik S.B."/>
            <person name="Logsdon J.M. Jr."/>
            <person name="Henze K."/>
            <person name="Gupta A."/>
            <person name="Wang C.C."/>
            <person name="Dunne R.L."/>
            <person name="Upcroft J.A."/>
            <person name="Upcroft P."/>
            <person name="White O."/>
            <person name="Salzberg S.L."/>
            <person name="Tang P."/>
            <person name="Chiu C.-H."/>
            <person name="Lee Y.-S."/>
            <person name="Embley T.M."/>
            <person name="Coombs G.H."/>
            <person name="Mottram J.C."/>
            <person name="Tachezy J."/>
            <person name="Fraser-Liggett C.M."/>
            <person name="Johnson P.J."/>
        </authorList>
    </citation>
    <scope>NUCLEOTIDE SEQUENCE [LARGE SCALE GENOMIC DNA]</scope>
    <source>
        <strain evidence="1">G3</strain>
    </source>
</reference>
<proteinExistence type="predicted"/>
<evidence type="ECO:0000313" key="2">
    <source>
        <dbReference type="Proteomes" id="UP000001542"/>
    </source>
</evidence>
<keyword evidence="2" id="KW-1185">Reference proteome</keyword>
<dbReference type="AlphaFoldDB" id="A2E035"/>
<dbReference type="RefSeq" id="XP_001326177.1">
    <property type="nucleotide sequence ID" value="XM_001326142.1"/>
</dbReference>
<accession>A2E035</accession>
<name>A2E035_TRIV3</name>
<evidence type="ECO:0000313" key="1">
    <source>
        <dbReference type="EMBL" id="EAY13954.1"/>
    </source>
</evidence>
<dbReference type="Proteomes" id="UP000001542">
    <property type="component" value="Unassembled WGS sequence"/>
</dbReference>
<dbReference type="VEuPathDB" id="TrichDB:TVAG_490920"/>
<dbReference type="KEGG" id="tva:4771932"/>
<protein>
    <submittedName>
        <fullName evidence="1">Uncharacterized protein</fullName>
    </submittedName>
</protein>
<dbReference type="InParanoid" id="A2E035"/>
<reference evidence="1" key="1">
    <citation type="submission" date="2006-10" db="EMBL/GenBank/DDBJ databases">
        <authorList>
            <person name="Amadeo P."/>
            <person name="Zhao Q."/>
            <person name="Wortman J."/>
            <person name="Fraser-Liggett C."/>
            <person name="Carlton J."/>
        </authorList>
    </citation>
    <scope>NUCLEOTIDE SEQUENCE</scope>
    <source>
        <strain evidence="1">G3</strain>
    </source>
</reference>
<sequence length="236" mass="27882">MEEASNTQSNDVIQFPQPNIRLINPHVNQLYLKYLKEQRIDSFFPGYTLIMPEELSFAVNIDVNASTNAMIIDRPYFKNIKDHYGEIIVLLKVDNVKSYSDILDILHGIQNHNQYIHFNRIFCKILESTSIDPNSYIRKSFPIVQRYLDNSVIFHKGDRFFYELTTENMATLQFLDVALEYQTDKGKELIHKKQYLYHEKCNQESILNIFKKIYRYFSPSPAKYGYEAISEHIKSD</sequence>
<dbReference type="EMBL" id="DS113277">
    <property type="protein sequence ID" value="EAY13954.1"/>
    <property type="molecule type" value="Genomic_DNA"/>
</dbReference>
<gene>
    <name evidence="1" type="ORF">TVAG_490920</name>
</gene>
<dbReference type="VEuPathDB" id="TrichDB:TVAGG3_0218840"/>